<proteinExistence type="predicted"/>
<gene>
    <name evidence="1" type="ORF">SAMN04488007_2960</name>
</gene>
<dbReference type="InterPro" id="IPR027056">
    <property type="entry name" value="Gluconate_2DH_su3"/>
</dbReference>
<reference evidence="2" key="1">
    <citation type="submission" date="2016-11" db="EMBL/GenBank/DDBJ databases">
        <authorList>
            <person name="Varghese N."/>
            <person name="Submissions S."/>
        </authorList>
    </citation>
    <scope>NUCLEOTIDE SEQUENCE [LARGE SCALE GENOMIC DNA]</scope>
    <source>
        <strain evidence="2">DSM 16478</strain>
    </source>
</reference>
<organism evidence="1 2">
    <name type="scientific">Maribacter aquivivus</name>
    <dbReference type="NCBI Taxonomy" id="228958"/>
    <lineage>
        <taxon>Bacteria</taxon>
        <taxon>Pseudomonadati</taxon>
        <taxon>Bacteroidota</taxon>
        <taxon>Flavobacteriia</taxon>
        <taxon>Flavobacteriales</taxon>
        <taxon>Flavobacteriaceae</taxon>
        <taxon>Maribacter</taxon>
    </lineage>
</organism>
<dbReference type="STRING" id="228958.SAMN04488007_2960"/>
<evidence type="ECO:0000313" key="2">
    <source>
        <dbReference type="Proteomes" id="UP000184314"/>
    </source>
</evidence>
<sequence length="241" mass="26887">MMDRRKSLQTLILGGAAATSGLVFNSCKTENGESVDEVISTSSEKFFGRTPEELDRIEKLNAEQLFNEHEMETIAALSVVILPPKEPHGGPIEAEVPALVEFMGKDIPEMAPTLLGGLMWLDHKSNTEFGTEFKSATLEQKKQICDEICWHDTEKPLSEQPLEIQFFYTMRGLTVTGYYTSKVGIADLGYKGNSPNVWDGVPQDVLDQHGIAYDPEWIAKCVDQSQRNVMAEWDDEGNLLT</sequence>
<evidence type="ECO:0000313" key="1">
    <source>
        <dbReference type="EMBL" id="SHK39955.1"/>
    </source>
</evidence>
<dbReference type="Proteomes" id="UP000184314">
    <property type="component" value="Unassembled WGS sequence"/>
</dbReference>
<keyword evidence="2" id="KW-1185">Reference proteome</keyword>
<name>A0A1M6S5G8_9FLAO</name>
<dbReference type="EMBL" id="FQZX01000002">
    <property type="protein sequence ID" value="SHK39955.1"/>
    <property type="molecule type" value="Genomic_DNA"/>
</dbReference>
<dbReference type="Pfam" id="PF13618">
    <property type="entry name" value="Gluconate_2-dh3"/>
    <property type="match status" value="1"/>
</dbReference>
<protein>
    <submittedName>
        <fullName evidence="1">Gluconate 2-dehydrogenase subunit 3</fullName>
    </submittedName>
</protein>
<dbReference type="AlphaFoldDB" id="A0A1M6S5G8"/>
<accession>A0A1M6S5G8</accession>